<evidence type="ECO:0000256" key="3">
    <source>
        <dbReference type="ARBA" id="ARBA00022729"/>
    </source>
</evidence>
<evidence type="ECO:0000256" key="6">
    <source>
        <dbReference type="SAM" id="SignalP"/>
    </source>
</evidence>
<comment type="subcellular location">
    <subcellularLocation>
        <location evidence="1">Membrane</location>
        <topology evidence="1">Single-pass membrane protein</topology>
    </subcellularLocation>
</comment>
<proteinExistence type="predicted"/>
<evidence type="ECO:0000313" key="9">
    <source>
        <dbReference type="Proteomes" id="UP001396334"/>
    </source>
</evidence>
<keyword evidence="3 6" id="KW-0732">Signal</keyword>
<keyword evidence="4" id="KW-1133">Transmembrane helix</keyword>
<evidence type="ECO:0000259" key="7">
    <source>
        <dbReference type="Pfam" id="PF13947"/>
    </source>
</evidence>
<keyword evidence="9" id="KW-1185">Reference proteome</keyword>
<dbReference type="PANTHER" id="PTHR33138:SF11">
    <property type="entry name" value="KINASE-LIKE PROTEIN"/>
    <property type="match status" value="1"/>
</dbReference>
<feature type="chain" id="PRO_5045283138" description="Wall-associated receptor kinase galacturonan-binding domain-containing protein" evidence="6">
    <location>
        <begin position="30"/>
        <end position="220"/>
    </location>
</feature>
<reference evidence="8 9" key="1">
    <citation type="journal article" date="2024" name="G3 (Bethesda)">
        <title>Genome assembly of Hibiscus sabdariffa L. provides insights into metabolisms of medicinal natural products.</title>
        <authorList>
            <person name="Kim T."/>
        </authorList>
    </citation>
    <scope>NUCLEOTIDE SEQUENCE [LARGE SCALE GENOMIC DNA]</scope>
    <source>
        <strain evidence="8">TK-2024</strain>
        <tissue evidence="8">Old leaves</tissue>
    </source>
</reference>
<feature type="domain" description="Wall-associated receptor kinase galacturonan-binding" evidence="7">
    <location>
        <begin position="37"/>
        <end position="103"/>
    </location>
</feature>
<dbReference type="Pfam" id="PF13947">
    <property type="entry name" value="GUB_WAK_bind"/>
    <property type="match status" value="1"/>
</dbReference>
<evidence type="ECO:0000313" key="8">
    <source>
        <dbReference type="EMBL" id="KAK9034979.1"/>
    </source>
</evidence>
<keyword evidence="2" id="KW-0812">Transmembrane</keyword>
<evidence type="ECO:0000256" key="2">
    <source>
        <dbReference type="ARBA" id="ARBA00022692"/>
    </source>
</evidence>
<dbReference type="InterPro" id="IPR025287">
    <property type="entry name" value="WAK_GUB"/>
</dbReference>
<sequence>MNCLSFSSSLPLVVLWLLFIMFGFRVSLSSSFVYKNCSEARFECGNISIGYPFFGGDRLRECGHPDLELHCDGNTDTATIEMVGVKYRVMEIRPDRQTLRIAREDLLENGCCRPQTPIINSIIDSELFDLEPAPPGYINATLYYDCPSLISSLEYSTCNSSGYKNISVTMHNIDLDECSASVTFPIFQTDDHSNPGLFSFLKEDAKACPQVQCFRQSVRF</sequence>
<dbReference type="EMBL" id="JBBPBN010000006">
    <property type="protein sequence ID" value="KAK9034979.1"/>
    <property type="molecule type" value="Genomic_DNA"/>
</dbReference>
<feature type="signal peptide" evidence="6">
    <location>
        <begin position="1"/>
        <end position="29"/>
    </location>
</feature>
<name>A0ABR2TC00_9ROSI</name>
<organism evidence="8 9">
    <name type="scientific">Hibiscus sabdariffa</name>
    <name type="common">roselle</name>
    <dbReference type="NCBI Taxonomy" id="183260"/>
    <lineage>
        <taxon>Eukaryota</taxon>
        <taxon>Viridiplantae</taxon>
        <taxon>Streptophyta</taxon>
        <taxon>Embryophyta</taxon>
        <taxon>Tracheophyta</taxon>
        <taxon>Spermatophyta</taxon>
        <taxon>Magnoliopsida</taxon>
        <taxon>eudicotyledons</taxon>
        <taxon>Gunneridae</taxon>
        <taxon>Pentapetalae</taxon>
        <taxon>rosids</taxon>
        <taxon>malvids</taxon>
        <taxon>Malvales</taxon>
        <taxon>Malvaceae</taxon>
        <taxon>Malvoideae</taxon>
        <taxon>Hibiscus</taxon>
    </lineage>
</organism>
<keyword evidence="5" id="KW-0472">Membrane</keyword>
<dbReference type="PANTHER" id="PTHR33138">
    <property type="entry name" value="OS01G0690200 PROTEIN"/>
    <property type="match status" value="1"/>
</dbReference>
<evidence type="ECO:0000256" key="1">
    <source>
        <dbReference type="ARBA" id="ARBA00004167"/>
    </source>
</evidence>
<gene>
    <name evidence="8" type="ORF">V6N11_077030</name>
</gene>
<evidence type="ECO:0000256" key="4">
    <source>
        <dbReference type="ARBA" id="ARBA00022989"/>
    </source>
</evidence>
<accession>A0ABR2TC00</accession>
<protein>
    <recommendedName>
        <fullName evidence="7">Wall-associated receptor kinase galacturonan-binding domain-containing protein</fullName>
    </recommendedName>
</protein>
<comment type="caution">
    <text evidence="8">The sequence shown here is derived from an EMBL/GenBank/DDBJ whole genome shotgun (WGS) entry which is preliminary data.</text>
</comment>
<dbReference type="Proteomes" id="UP001396334">
    <property type="component" value="Unassembled WGS sequence"/>
</dbReference>
<evidence type="ECO:0000256" key="5">
    <source>
        <dbReference type="ARBA" id="ARBA00023136"/>
    </source>
</evidence>